<keyword evidence="2" id="KW-0479">Metal-binding</keyword>
<evidence type="ECO:0000256" key="3">
    <source>
        <dbReference type="ARBA" id="ARBA00022771"/>
    </source>
</evidence>
<dbReference type="PROSITE" id="PS50950">
    <property type="entry name" value="ZF_THAP"/>
    <property type="match status" value="1"/>
</dbReference>
<evidence type="ECO:0000256" key="2">
    <source>
        <dbReference type="ARBA" id="ARBA00022723"/>
    </source>
</evidence>
<reference evidence="8" key="1">
    <citation type="submission" date="2021-04" db="EMBL/GenBank/DDBJ databases">
        <authorList>
            <consortium name="Wellcome Sanger Institute Data Sharing"/>
        </authorList>
    </citation>
    <scope>NUCLEOTIDE SEQUENCE [LARGE SCALE GENOMIC DNA]</scope>
</reference>
<dbReference type="InterPro" id="IPR006612">
    <property type="entry name" value="THAP_Znf"/>
</dbReference>
<dbReference type="OMA" id="FISEAYA"/>
<evidence type="ECO:0000313" key="8">
    <source>
        <dbReference type="Ensembl" id="ENSSAUP00010061398.1"/>
    </source>
</evidence>
<accession>A0A671YJ76</accession>
<dbReference type="Ensembl" id="ENSSAUT00010064394.1">
    <property type="protein sequence ID" value="ENSSAUP00010061398.1"/>
    <property type="gene ID" value="ENSSAUG00010024834.1"/>
</dbReference>
<dbReference type="Pfam" id="PF13613">
    <property type="entry name" value="HTH_Tnp_4"/>
    <property type="match status" value="1"/>
</dbReference>
<dbReference type="InParanoid" id="A0A671YJ76"/>
<feature type="domain" description="THAP-type" evidence="7">
    <location>
        <begin position="1"/>
        <end position="93"/>
    </location>
</feature>
<dbReference type="GO" id="GO:0003677">
    <property type="term" value="F:DNA binding"/>
    <property type="evidence" value="ECO:0007669"/>
    <property type="project" value="UniProtKB-UniRule"/>
</dbReference>
<dbReference type="InterPro" id="IPR027805">
    <property type="entry name" value="Transposase_HTH_dom"/>
</dbReference>
<evidence type="ECO:0000256" key="1">
    <source>
        <dbReference type="ARBA" id="ARBA00001968"/>
    </source>
</evidence>
<proteinExistence type="predicted"/>
<keyword evidence="3 6" id="KW-0863">Zinc-finger</keyword>
<dbReference type="PANTHER" id="PTHR23080">
    <property type="entry name" value="THAP DOMAIN PROTEIN"/>
    <property type="match status" value="1"/>
</dbReference>
<dbReference type="GO" id="GO:0008270">
    <property type="term" value="F:zinc ion binding"/>
    <property type="evidence" value="ECO:0007669"/>
    <property type="project" value="UniProtKB-KW"/>
</dbReference>
<reference evidence="8" key="2">
    <citation type="submission" date="2025-08" db="UniProtKB">
        <authorList>
            <consortium name="Ensembl"/>
        </authorList>
    </citation>
    <scope>IDENTIFICATION</scope>
</reference>
<organism evidence="8 9">
    <name type="scientific">Sparus aurata</name>
    <name type="common">Gilthead sea bream</name>
    <dbReference type="NCBI Taxonomy" id="8175"/>
    <lineage>
        <taxon>Eukaryota</taxon>
        <taxon>Metazoa</taxon>
        <taxon>Chordata</taxon>
        <taxon>Craniata</taxon>
        <taxon>Vertebrata</taxon>
        <taxon>Euteleostomi</taxon>
        <taxon>Actinopterygii</taxon>
        <taxon>Neopterygii</taxon>
        <taxon>Teleostei</taxon>
        <taxon>Neoteleostei</taxon>
        <taxon>Acanthomorphata</taxon>
        <taxon>Eupercaria</taxon>
        <taxon>Spariformes</taxon>
        <taxon>Sparidae</taxon>
        <taxon>Sparus</taxon>
    </lineage>
</organism>
<dbReference type="AlphaFoldDB" id="A0A671YJ76"/>
<evidence type="ECO:0000256" key="4">
    <source>
        <dbReference type="ARBA" id="ARBA00022833"/>
    </source>
</evidence>
<keyword evidence="9" id="KW-1185">Reference proteome</keyword>
<dbReference type="Pfam" id="PF05485">
    <property type="entry name" value="THAP"/>
    <property type="match status" value="1"/>
</dbReference>
<keyword evidence="5 6" id="KW-0238">DNA-binding</keyword>
<protein>
    <recommendedName>
        <fullName evidence="7">THAP-type domain-containing protein</fullName>
    </recommendedName>
</protein>
<evidence type="ECO:0000256" key="5">
    <source>
        <dbReference type="ARBA" id="ARBA00023125"/>
    </source>
</evidence>
<evidence type="ECO:0000259" key="7">
    <source>
        <dbReference type="PROSITE" id="PS50950"/>
    </source>
</evidence>
<comment type="cofactor">
    <cofactor evidence="1">
        <name>a divalent metal cation</name>
        <dbReference type="ChEBI" id="CHEBI:60240"/>
    </cofactor>
</comment>
<dbReference type="InterPro" id="IPR027806">
    <property type="entry name" value="HARBI1_dom"/>
</dbReference>
<dbReference type="SUPFAM" id="SSF57716">
    <property type="entry name" value="Glucocorticoid receptor-like (DNA-binding domain)"/>
    <property type="match status" value="1"/>
</dbReference>
<dbReference type="Pfam" id="PF13359">
    <property type="entry name" value="DDE_Tnp_4"/>
    <property type="match status" value="1"/>
</dbReference>
<dbReference type="Proteomes" id="UP000472265">
    <property type="component" value="Chromosome 24"/>
</dbReference>
<dbReference type="GeneTree" id="ENSGT00940000164656"/>
<dbReference type="PANTHER" id="PTHR23080:SF143">
    <property type="entry name" value="SI:DKEY-56D12.4"/>
    <property type="match status" value="1"/>
</dbReference>
<reference evidence="8" key="3">
    <citation type="submission" date="2025-09" db="UniProtKB">
        <authorList>
            <consortium name="Ensembl"/>
        </authorList>
    </citation>
    <scope>IDENTIFICATION</scope>
</reference>
<keyword evidence="4" id="KW-0862">Zinc</keyword>
<name>A0A671YJ76_SPAAU</name>
<evidence type="ECO:0000313" key="9">
    <source>
        <dbReference type="Proteomes" id="UP000472265"/>
    </source>
</evidence>
<sequence>MSSGTTCAVVGCHNNSRKRKDFSETSCVEHEQLRQTCLCPAPYALHAIPRKEERRLAWLVALRLKYPPKRVFVCSFHFVDKKPTELHPDPELYLGYNRPPPLKRRKSHRWHNASFESLKAEGVIIPCDDSPVRKPLFPVKKIRDKNQPTEWRFDKMTQCDEIGYFMLQNDADALLYNGITLETFNTLVSTLEGYASNSFKMSLQDQVLMTLMKLKTNHVVGDLSRQFHTSQSMASKIILHWIDKLEEVLRPLIPWLPRETIQATMPAAFKKNFPNTTCIVDCSESLLQKTQNLDSRGESYSHYYSHNTVKYLVAVAPCGLIKFISAAYGGRCSDKFITMDSGLLDYLMPGDEVMADRGFTINDLLFERKVKLVMPCFTRKRGQLTEEQVTSTRRIAHVRIHVERAIRRLKVYKILSQVVPITMAPKIDKILRICASLVNLRADLIRDS</sequence>
<evidence type="ECO:0000256" key="6">
    <source>
        <dbReference type="PROSITE-ProRule" id="PRU00309"/>
    </source>
</evidence>